<keyword evidence="3 5" id="KW-0663">Pyridoxal phosphate</keyword>
<comment type="cofactor">
    <cofactor evidence="1 5 6">
        <name>pyridoxal 5'-phosphate</name>
        <dbReference type="ChEBI" id="CHEBI:597326"/>
    </cofactor>
</comment>
<evidence type="ECO:0000256" key="3">
    <source>
        <dbReference type="ARBA" id="ARBA00022898"/>
    </source>
</evidence>
<comment type="similarity">
    <text evidence="6">Belongs to the group II decarboxylase family.</text>
</comment>
<dbReference type="KEGG" id="acr:Acry_2647"/>
<dbReference type="InterPro" id="IPR015421">
    <property type="entry name" value="PyrdxlP-dep_Trfase_major"/>
</dbReference>
<dbReference type="InterPro" id="IPR015424">
    <property type="entry name" value="PyrdxlP-dep_Trfase"/>
</dbReference>
<dbReference type="SUPFAM" id="SSF53383">
    <property type="entry name" value="PLP-dependent transferases"/>
    <property type="match status" value="1"/>
</dbReference>
<dbReference type="GO" id="GO:0019752">
    <property type="term" value="P:carboxylic acid metabolic process"/>
    <property type="evidence" value="ECO:0007669"/>
    <property type="project" value="InterPro"/>
</dbReference>
<dbReference type="PANTHER" id="PTHR11999">
    <property type="entry name" value="GROUP II PYRIDOXAL-5-PHOSPHATE DECARBOXYLASE"/>
    <property type="match status" value="1"/>
</dbReference>
<dbReference type="PANTHER" id="PTHR11999:SF70">
    <property type="entry name" value="MIP05841P"/>
    <property type="match status" value="1"/>
</dbReference>
<evidence type="ECO:0000256" key="4">
    <source>
        <dbReference type="ARBA" id="ARBA00023239"/>
    </source>
</evidence>
<dbReference type="InterPro" id="IPR002129">
    <property type="entry name" value="PyrdxlP-dep_de-COase"/>
</dbReference>
<dbReference type="AlphaFoldDB" id="A5G1V6"/>
<name>A5G1V6_ACICJ</name>
<keyword evidence="4 6" id="KW-0456">Lyase</keyword>
<dbReference type="GO" id="GO:0030170">
    <property type="term" value="F:pyridoxal phosphate binding"/>
    <property type="evidence" value="ECO:0007669"/>
    <property type="project" value="InterPro"/>
</dbReference>
<evidence type="ECO:0000256" key="2">
    <source>
        <dbReference type="ARBA" id="ARBA00022793"/>
    </source>
</evidence>
<evidence type="ECO:0000313" key="8">
    <source>
        <dbReference type="Proteomes" id="UP000000245"/>
    </source>
</evidence>
<dbReference type="Gene3D" id="3.90.1150.170">
    <property type="match status" value="1"/>
</dbReference>
<dbReference type="Pfam" id="PF00282">
    <property type="entry name" value="Pyridoxal_deC"/>
    <property type="match status" value="1"/>
</dbReference>
<dbReference type="Gene3D" id="1.20.1340.10">
    <property type="entry name" value="dopa decarboxylase, N-terminal domain"/>
    <property type="match status" value="1"/>
</dbReference>
<protein>
    <submittedName>
        <fullName evidence="7">Pyridoxal-dependent decarboxylase</fullName>
    </submittedName>
</protein>
<evidence type="ECO:0000256" key="6">
    <source>
        <dbReference type="RuleBase" id="RU000382"/>
    </source>
</evidence>
<gene>
    <name evidence="7" type="ordered locus">Acry_2647</name>
</gene>
<sequence>MATLDPEDWSELRALGHRMIDDMFDRLEGLGAAPVWQPMPDAVRAGFRAPVPREGSGAARAYDAFAARIAPYASGNTSPRFMGWVQGGGNAVGMLAELLAGGLNENCGGRDHVGLEVERQVVAWAAELLGLPAATGGLMVTGSSIANFIALLCARRAHCGAAVRQDGLGGRRLTGYAQAGVHRCVPGAFDMAGLGGAALRRVALGADRRIDLAALEAAIAADRAAGAEPFMIVGTAGSVDVGAIDDLAALAAIARREGMWFHVDAAFGALAAASPARRELVAGIGEADSVAFDFHKWAQVQYDSGCILVRDRQLMLDAFAQDASYLTTTARGLSGGAPWPCDMGPDLSRGFRALKVWMTIEAYGTAALGGIVDDCCALAARLAASVDAAPRLARLAPVPLNIVCFRYDDGGAELDALNAAIAADIQESGRYVISTTTIDGVRALRAAIVNHRTRAADIDGLAAAVSAAGDARRREPIG</sequence>
<accession>A5G1V6</accession>
<proteinExistence type="inferred from homology"/>
<dbReference type="RefSeq" id="WP_012040205.1">
    <property type="nucleotide sequence ID" value="NC_009484.1"/>
</dbReference>
<organism evidence="7 8">
    <name type="scientific">Acidiphilium cryptum (strain JF-5)</name>
    <dbReference type="NCBI Taxonomy" id="349163"/>
    <lineage>
        <taxon>Bacteria</taxon>
        <taxon>Pseudomonadati</taxon>
        <taxon>Pseudomonadota</taxon>
        <taxon>Alphaproteobacteria</taxon>
        <taxon>Acetobacterales</taxon>
        <taxon>Acidocellaceae</taxon>
        <taxon>Acidiphilium</taxon>
    </lineage>
</organism>
<dbReference type="eggNOG" id="COG0076">
    <property type="taxonomic scope" value="Bacteria"/>
</dbReference>
<dbReference type="GO" id="GO:0016831">
    <property type="term" value="F:carboxy-lyase activity"/>
    <property type="evidence" value="ECO:0007669"/>
    <property type="project" value="UniProtKB-KW"/>
</dbReference>
<dbReference type="STRING" id="349163.Acry_2647"/>
<dbReference type="HOGENOM" id="CLU_011856_0_4_5"/>
<feature type="modified residue" description="N6-(pyridoxal phosphate)lysine" evidence="5">
    <location>
        <position position="296"/>
    </location>
</feature>
<dbReference type="Gene3D" id="3.40.640.10">
    <property type="entry name" value="Type I PLP-dependent aspartate aminotransferase-like (Major domain)"/>
    <property type="match status" value="1"/>
</dbReference>
<keyword evidence="8" id="KW-1185">Reference proteome</keyword>
<evidence type="ECO:0000256" key="1">
    <source>
        <dbReference type="ARBA" id="ARBA00001933"/>
    </source>
</evidence>
<dbReference type="GO" id="GO:0006520">
    <property type="term" value="P:amino acid metabolic process"/>
    <property type="evidence" value="ECO:0007669"/>
    <property type="project" value="InterPro"/>
</dbReference>
<dbReference type="Proteomes" id="UP000000245">
    <property type="component" value="Chromosome"/>
</dbReference>
<keyword evidence="2" id="KW-0210">Decarboxylase</keyword>
<evidence type="ECO:0000313" key="7">
    <source>
        <dbReference type="EMBL" id="ABQ31838.1"/>
    </source>
</evidence>
<reference evidence="7 8" key="1">
    <citation type="submission" date="2007-05" db="EMBL/GenBank/DDBJ databases">
        <title>Complete sequence of chromosome of Acidiphilium cryptum JF-5.</title>
        <authorList>
            <consortium name="US DOE Joint Genome Institute"/>
            <person name="Copeland A."/>
            <person name="Lucas S."/>
            <person name="Lapidus A."/>
            <person name="Barry K."/>
            <person name="Detter J.C."/>
            <person name="Glavina del Rio T."/>
            <person name="Hammon N."/>
            <person name="Israni S."/>
            <person name="Dalin E."/>
            <person name="Tice H."/>
            <person name="Pitluck S."/>
            <person name="Sims D."/>
            <person name="Brettin T."/>
            <person name="Bruce D."/>
            <person name="Han C."/>
            <person name="Schmutz J."/>
            <person name="Larimer F."/>
            <person name="Land M."/>
            <person name="Hauser L."/>
            <person name="Kyrpides N."/>
            <person name="Kim E."/>
            <person name="Magnuson T."/>
            <person name="Richardson P."/>
        </authorList>
    </citation>
    <scope>NUCLEOTIDE SEQUENCE [LARGE SCALE GENOMIC DNA]</scope>
    <source>
        <strain evidence="7 8">JF-5</strain>
    </source>
</reference>
<dbReference type="InterPro" id="IPR010977">
    <property type="entry name" value="Aromatic_deC"/>
</dbReference>
<evidence type="ECO:0000256" key="5">
    <source>
        <dbReference type="PIRSR" id="PIRSR602129-50"/>
    </source>
</evidence>
<dbReference type="PRINTS" id="PR00800">
    <property type="entry name" value="YHDCRBOXLASE"/>
</dbReference>
<dbReference type="EMBL" id="CP000697">
    <property type="protein sequence ID" value="ABQ31838.1"/>
    <property type="molecule type" value="Genomic_DNA"/>
</dbReference>